<dbReference type="PANTHER" id="PTHR33392">
    <property type="entry name" value="POLYISOPRENYL-TEICHOIC ACID--PEPTIDOGLYCAN TEICHOIC ACID TRANSFERASE TAGU"/>
    <property type="match status" value="1"/>
</dbReference>
<accession>A0A5S5CFA3</accession>
<protein>
    <submittedName>
        <fullName evidence="4">LCP family protein required for cell wall assembly</fullName>
    </submittedName>
</protein>
<feature type="transmembrane region" description="Helical" evidence="2">
    <location>
        <begin position="30"/>
        <end position="49"/>
    </location>
</feature>
<dbReference type="PANTHER" id="PTHR33392:SF6">
    <property type="entry name" value="POLYISOPRENYL-TEICHOIC ACID--PEPTIDOGLYCAN TEICHOIC ACID TRANSFERASE TAGU"/>
    <property type="match status" value="1"/>
</dbReference>
<name>A0A5S5CFA3_9BACL</name>
<organism evidence="4 5">
    <name type="scientific">Paenibacillus methanolicus</name>
    <dbReference type="NCBI Taxonomy" id="582686"/>
    <lineage>
        <taxon>Bacteria</taxon>
        <taxon>Bacillati</taxon>
        <taxon>Bacillota</taxon>
        <taxon>Bacilli</taxon>
        <taxon>Bacillales</taxon>
        <taxon>Paenibacillaceae</taxon>
        <taxon>Paenibacillus</taxon>
    </lineage>
</organism>
<gene>
    <name evidence="4" type="ORF">BCM02_102551</name>
</gene>
<dbReference type="InterPro" id="IPR004474">
    <property type="entry name" value="LytR_CpsA_psr"/>
</dbReference>
<comment type="similarity">
    <text evidence="1">Belongs to the LytR/CpsA/Psr (LCP) family.</text>
</comment>
<dbReference type="Pfam" id="PF03816">
    <property type="entry name" value="LytR_cpsA_psr"/>
    <property type="match status" value="1"/>
</dbReference>
<keyword evidence="2" id="KW-0472">Membrane</keyword>
<dbReference type="RefSeq" id="WP_246183253.1">
    <property type="nucleotide sequence ID" value="NZ_VNHS01000002.1"/>
</dbReference>
<dbReference type="Proteomes" id="UP000323257">
    <property type="component" value="Unassembled WGS sequence"/>
</dbReference>
<proteinExistence type="inferred from homology"/>
<evidence type="ECO:0000313" key="4">
    <source>
        <dbReference type="EMBL" id="TYP77977.1"/>
    </source>
</evidence>
<dbReference type="NCBIfam" id="TIGR00350">
    <property type="entry name" value="lytR_cpsA_psr"/>
    <property type="match status" value="1"/>
</dbReference>
<sequence length="343" mass="38242">MSSQKTMDSRGSRRSAKPRKRRGAVLFKRFMVLLLLVLVGIAGYLYYLFDKSKDALTMATADAEPGIVVPAEESVKVKPVGIMLFGMDTRKETGSLNTDVMMVAVMNPTTKSAAVVTIPRDTRIELDGYKSRKANSYYAKFRAIAIDDGLSVKDAEKKAKRQVREMLGKYFGIDIAYTATINFQGFVDVVDALGGVEVDVDMDMHYVDNADGTKIDLKQGHQQVNGDQALDFVRYRKSNDGTNMSSDFDRNKRQSEVIGAIADRMKSFSGVTKLGNVIEAVGNNMRMDMPSSEVQNLIETYFKMGKSDIQFTALEGTWRSPYVYVDDESLRKAKQILQAKMAE</sequence>
<dbReference type="InterPro" id="IPR050922">
    <property type="entry name" value="LytR/CpsA/Psr_CW_biosynth"/>
</dbReference>
<keyword evidence="2" id="KW-1133">Transmembrane helix</keyword>
<dbReference type="Gene3D" id="3.40.630.190">
    <property type="entry name" value="LCP protein"/>
    <property type="match status" value="1"/>
</dbReference>
<evidence type="ECO:0000259" key="3">
    <source>
        <dbReference type="Pfam" id="PF03816"/>
    </source>
</evidence>
<dbReference type="EMBL" id="VNHS01000002">
    <property type="protein sequence ID" value="TYP77977.1"/>
    <property type="molecule type" value="Genomic_DNA"/>
</dbReference>
<comment type="caution">
    <text evidence="4">The sequence shown here is derived from an EMBL/GenBank/DDBJ whole genome shotgun (WGS) entry which is preliminary data.</text>
</comment>
<feature type="domain" description="Cell envelope-related transcriptional attenuator" evidence="3">
    <location>
        <begin position="97"/>
        <end position="267"/>
    </location>
</feature>
<evidence type="ECO:0000256" key="1">
    <source>
        <dbReference type="ARBA" id="ARBA00006068"/>
    </source>
</evidence>
<evidence type="ECO:0000256" key="2">
    <source>
        <dbReference type="SAM" id="Phobius"/>
    </source>
</evidence>
<dbReference type="AlphaFoldDB" id="A0A5S5CFA3"/>
<keyword evidence="5" id="KW-1185">Reference proteome</keyword>
<reference evidence="4 5" key="1">
    <citation type="submission" date="2019-07" db="EMBL/GenBank/DDBJ databases">
        <title>Genomic Encyclopedia of Type Strains, Phase III (KMG-III): the genomes of soil and plant-associated and newly described type strains.</title>
        <authorList>
            <person name="Whitman W."/>
        </authorList>
    </citation>
    <scope>NUCLEOTIDE SEQUENCE [LARGE SCALE GENOMIC DNA]</scope>
    <source>
        <strain evidence="4 5">BL24</strain>
    </source>
</reference>
<evidence type="ECO:0000313" key="5">
    <source>
        <dbReference type="Proteomes" id="UP000323257"/>
    </source>
</evidence>
<keyword evidence="2" id="KW-0812">Transmembrane</keyword>